<reference evidence="2" key="1">
    <citation type="journal article" date="2020" name="Ecol. Evol.">
        <title>Genome structure and content of the rice root-knot nematode (Meloidogyne graminicola).</title>
        <authorList>
            <person name="Phan N.T."/>
            <person name="Danchin E.G.J."/>
            <person name="Klopp C."/>
            <person name="Perfus-Barbeoch L."/>
            <person name="Kozlowski D.K."/>
            <person name="Koutsovoulos G.D."/>
            <person name="Lopez-Roques C."/>
            <person name="Bouchez O."/>
            <person name="Zahm M."/>
            <person name="Besnard G."/>
            <person name="Bellafiore S."/>
        </authorList>
    </citation>
    <scope>NUCLEOTIDE SEQUENCE</scope>
    <source>
        <strain evidence="2">VN-18</strain>
    </source>
</reference>
<organism evidence="2 3">
    <name type="scientific">Meloidogyne graminicola</name>
    <dbReference type="NCBI Taxonomy" id="189291"/>
    <lineage>
        <taxon>Eukaryota</taxon>
        <taxon>Metazoa</taxon>
        <taxon>Ecdysozoa</taxon>
        <taxon>Nematoda</taxon>
        <taxon>Chromadorea</taxon>
        <taxon>Rhabditida</taxon>
        <taxon>Tylenchina</taxon>
        <taxon>Tylenchomorpha</taxon>
        <taxon>Tylenchoidea</taxon>
        <taxon>Meloidogynidae</taxon>
        <taxon>Meloidogyninae</taxon>
        <taxon>Meloidogyne</taxon>
    </lineage>
</organism>
<proteinExistence type="predicted"/>
<dbReference type="Proteomes" id="UP000605970">
    <property type="component" value="Unassembled WGS sequence"/>
</dbReference>
<dbReference type="AlphaFoldDB" id="A0A8S9ZJI1"/>
<keyword evidence="1" id="KW-1133">Transmembrane helix</keyword>
<accession>A0A8S9ZJI1</accession>
<evidence type="ECO:0000313" key="3">
    <source>
        <dbReference type="Proteomes" id="UP000605970"/>
    </source>
</evidence>
<keyword evidence="1" id="KW-0812">Transmembrane</keyword>
<keyword evidence="1" id="KW-0472">Membrane</keyword>
<sequence length="242" mass="28234">MQQNKYNNYLLSNLQKRHYSFILFKIRNLFNLNNINIIIIFYAFLLQICPNSTAPLPSNKYNYPGLDLNELDWREAEPRPIIDKINEKLVNIVDCYTQFDSSLINSNIEYRVNNSGEIVGRSCLLRLPTHTRLTIIALNTFDNESYVRIMVGPSYSSMPLTVKPIIFSAEKYRYGPYYLPCDKSYFVFNTNNKALEWVDFILEHERAEDIDESTEEFCKANAWNELSNNAEEETTSNDANDS</sequence>
<feature type="transmembrane region" description="Helical" evidence="1">
    <location>
        <begin position="21"/>
        <end position="45"/>
    </location>
</feature>
<keyword evidence="3" id="KW-1185">Reference proteome</keyword>
<protein>
    <submittedName>
        <fullName evidence="2">Uncharacterized protein</fullName>
    </submittedName>
</protein>
<gene>
    <name evidence="2" type="ORF">Mgra_00007106</name>
</gene>
<evidence type="ECO:0000313" key="2">
    <source>
        <dbReference type="EMBL" id="KAF7633525.1"/>
    </source>
</evidence>
<dbReference type="EMBL" id="JABEBT010000075">
    <property type="protein sequence ID" value="KAF7633525.1"/>
    <property type="molecule type" value="Genomic_DNA"/>
</dbReference>
<dbReference type="OrthoDB" id="5803525at2759"/>
<name>A0A8S9ZJI1_9BILA</name>
<evidence type="ECO:0000256" key="1">
    <source>
        <dbReference type="SAM" id="Phobius"/>
    </source>
</evidence>
<comment type="caution">
    <text evidence="2">The sequence shown here is derived from an EMBL/GenBank/DDBJ whole genome shotgun (WGS) entry which is preliminary data.</text>
</comment>